<comment type="caution">
    <text evidence="4">The sequence shown here is derived from an EMBL/GenBank/DDBJ whole genome shotgun (WGS) entry which is preliminary data.</text>
</comment>
<gene>
    <name evidence="4" type="ORF">TOPH_01287</name>
</gene>
<evidence type="ECO:0000259" key="3">
    <source>
        <dbReference type="Pfam" id="PF13460"/>
    </source>
</evidence>
<dbReference type="Proteomes" id="UP000036947">
    <property type="component" value="Unassembled WGS sequence"/>
</dbReference>
<evidence type="ECO:0000313" key="5">
    <source>
        <dbReference type="Proteomes" id="UP000036947"/>
    </source>
</evidence>
<keyword evidence="5" id="KW-1185">Reference proteome</keyword>
<dbReference type="GO" id="GO:0004074">
    <property type="term" value="F:biliverdin reductase [NAD(P)H] activity"/>
    <property type="evidence" value="ECO:0007669"/>
    <property type="project" value="TreeGrafter"/>
</dbReference>
<sequence>SGPEPSALAGRTSLRIKGARVRRSRRVFQLFDGHLTVGAFSNIKESSSTFAFTVPLLVPEHHLAPTPSAATANAHSSPSTQKGTCPKMHIFVSGGSGRNGRLVIQSALDRGHSVTTLARDPSSLTPHPRLTILKGTPTSQADVQAALVTPGPPAAIITTLNPRRTSENPFSPLSPDSPPDLLTSTARILLAAIADALPPESPPSTSSAGKKSPKIVANSSMGVGESWRAMSWPMRLVFRHSTMRITLQDHDRMDALVRNSGLPFVLARPARLLDGGARDVHILPDDGSGAVWNPTVTRASVARWLVDAAESTEWDGKSPVITN</sequence>
<dbReference type="AlphaFoldDB" id="A0A0L0NK83"/>
<evidence type="ECO:0000256" key="2">
    <source>
        <dbReference type="SAM" id="MobiDB-lite"/>
    </source>
</evidence>
<dbReference type="GO" id="GO:0042602">
    <property type="term" value="F:riboflavin reductase (NADPH) activity"/>
    <property type="evidence" value="ECO:0007669"/>
    <property type="project" value="TreeGrafter"/>
</dbReference>
<accession>A0A0L0NK83</accession>
<dbReference type="SUPFAM" id="SSF51735">
    <property type="entry name" value="NAD(P)-binding Rossmann-fold domains"/>
    <property type="match status" value="1"/>
</dbReference>
<name>A0A0L0NK83_TOLOC</name>
<feature type="non-terminal residue" evidence="4">
    <location>
        <position position="1"/>
    </location>
</feature>
<feature type="region of interest" description="Disordered" evidence="2">
    <location>
        <begin position="67"/>
        <end position="86"/>
    </location>
</feature>
<dbReference type="InterPro" id="IPR016040">
    <property type="entry name" value="NAD(P)-bd_dom"/>
</dbReference>
<evidence type="ECO:0000256" key="1">
    <source>
        <dbReference type="ARBA" id="ARBA00038376"/>
    </source>
</evidence>
<protein>
    <recommendedName>
        <fullName evidence="3">NAD(P)-binding domain-containing protein</fullName>
    </recommendedName>
</protein>
<dbReference type="EMBL" id="LFRF01000002">
    <property type="protein sequence ID" value="KND94140.1"/>
    <property type="molecule type" value="Genomic_DNA"/>
</dbReference>
<organism evidence="4 5">
    <name type="scientific">Tolypocladium ophioglossoides (strain CBS 100239)</name>
    <name type="common">Snaketongue truffleclub</name>
    <name type="synonym">Elaphocordyceps ophioglossoides</name>
    <dbReference type="NCBI Taxonomy" id="1163406"/>
    <lineage>
        <taxon>Eukaryota</taxon>
        <taxon>Fungi</taxon>
        <taxon>Dikarya</taxon>
        <taxon>Ascomycota</taxon>
        <taxon>Pezizomycotina</taxon>
        <taxon>Sordariomycetes</taxon>
        <taxon>Hypocreomycetidae</taxon>
        <taxon>Hypocreales</taxon>
        <taxon>Ophiocordycipitaceae</taxon>
        <taxon>Tolypocladium</taxon>
    </lineage>
</organism>
<dbReference type="Gene3D" id="3.40.50.720">
    <property type="entry name" value="NAD(P)-binding Rossmann-like Domain"/>
    <property type="match status" value="1"/>
</dbReference>
<dbReference type="InterPro" id="IPR051606">
    <property type="entry name" value="Polyketide_Oxido-like"/>
</dbReference>
<proteinExistence type="inferred from homology"/>
<evidence type="ECO:0000313" key="4">
    <source>
        <dbReference type="EMBL" id="KND94140.1"/>
    </source>
</evidence>
<dbReference type="PANTHER" id="PTHR43355">
    <property type="entry name" value="FLAVIN REDUCTASE (NADPH)"/>
    <property type="match status" value="1"/>
</dbReference>
<dbReference type="PANTHER" id="PTHR43355:SF2">
    <property type="entry name" value="FLAVIN REDUCTASE (NADPH)"/>
    <property type="match status" value="1"/>
</dbReference>
<dbReference type="OrthoDB" id="419598at2759"/>
<dbReference type="Pfam" id="PF13460">
    <property type="entry name" value="NAD_binding_10"/>
    <property type="match status" value="1"/>
</dbReference>
<dbReference type="InterPro" id="IPR036291">
    <property type="entry name" value="NAD(P)-bd_dom_sf"/>
</dbReference>
<feature type="domain" description="NAD(P)-binding" evidence="3">
    <location>
        <begin position="94"/>
        <end position="310"/>
    </location>
</feature>
<dbReference type="STRING" id="1163406.A0A0L0NK83"/>
<feature type="compositionally biased region" description="Polar residues" evidence="2">
    <location>
        <begin position="68"/>
        <end position="83"/>
    </location>
</feature>
<feature type="region of interest" description="Disordered" evidence="2">
    <location>
        <begin position="197"/>
        <end position="216"/>
    </location>
</feature>
<comment type="similarity">
    <text evidence="1">Belongs to the avfA family.</text>
</comment>
<reference evidence="4 5" key="1">
    <citation type="journal article" date="2015" name="BMC Genomics">
        <title>The genome of the truffle-parasite Tolypocladium ophioglossoides and the evolution of antifungal peptaibiotics.</title>
        <authorList>
            <person name="Quandt C.A."/>
            <person name="Bushley K.E."/>
            <person name="Spatafora J.W."/>
        </authorList>
    </citation>
    <scope>NUCLEOTIDE SEQUENCE [LARGE SCALE GENOMIC DNA]</scope>
    <source>
        <strain evidence="4 5">CBS 100239</strain>
    </source>
</reference>